<evidence type="ECO:0000313" key="5">
    <source>
        <dbReference type="Proteomes" id="UP000242084"/>
    </source>
</evidence>
<dbReference type="PROSITE" id="PS50965">
    <property type="entry name" value="NERD"/>
    <property type="match status" value="1"/>
</dbReference>
<proteinExistence type="predicted"/>
<keyword evidence="1" id="KW-0175">Coiled coil</keyword>
<dbReference type="OrthoDB" id="2416822at2"/>
<name>A0A239YX81_9STAP</name>
<dbReference type="Proteomes" id="UP000242084">
    <property type="component" value="Chromosome 1"/>
</dbReference>
<keyword evidence="5" id="KW-1185">Reference proteome</keyword>
<reference evidence="4 5" key="1">
    <citation type="submission" date="2017-06" db="EMBL/GenBank/DDBJ databases">
        <authorList>
            <consortium name="Pathogen Informatics"/>
        </authorList>
    </citation>
    <scope>NUCLEOTIDE SEQUENCE [LARGE SCALE GENOMIC DNA]</scope>
    <source>
        <strain evidence="4 5">NCTC13839</strain>
    </source>
</reference>
<feature type="transmembrane region" description="Helical" evidence="2">
    <location>
        <begin position="6"/>
        <end position="29"/>
    </location>
</feature>
<dbReference type="AlphaFoldDB" id="A0A239YX81"/>
<keyword evidence="2" id="KW-1133">Transmembrane helix</keyword>
<dbReference type="RefSeq" id="WP_095087269.1">
    <property type="nucleotide sequence ID" value="NZ_BMDM01000002.1"/>
</dbReference>
<gene>
    <name evidence="4" type="ORF">SAMEA4384403_00940</name>
</gene>
<accession>A0A239YX81</accession>
<dbReference type="InterPro" id="IPR011528">
    <property type="entry name" value="NERD"/>
</dbReference>
<evidence type="ECO:0000256" key="1">
    <source>
        <dbReference type="SAM" id="Coils"/>
    </source>
</evidence>
<evidence type="ECO:0000259" key="3">
    <source>
        <dbReference type="PROSITE" id="PS50965"/>
    </source>
</evidence>
<dbReference type="KEGG" id="sste:SAMEA4384403_0940"/>
<sequence length="303" mass="35508">MNQLEPIHYGLIAAIVIAIIFVILFFVALKQKKKSLTKIQEKHQQQNESLQSEHKEKIDHERVENKKVLTKQKEEHQAEISQKEREIDSLKLFSKNEGEYITDRHLLELRDQLVNERRIRPEDMHIMANIFLPKDPLGKVHQIDHLVLTRTGIYVIDSNLVSGHIYHGITEQQFGDFPVLGQVFETLDLNPSKEQTLLLEKEPNKKTAAFHSYTDKVKEVDGTTEEIQRQLELKYTPTPIIYFHPNEVSEATISNYSQDPNIKVLVGNEQLQHFFNKFVFHGRFQYSVEDLERIMDEIEKFNP</sequence>
<evidence type="ECO:0000313" key="4">
    <source>
        <dbReference type="EMBL" id="SNV63370.1"/>
    </source>
</evidence>
<organism evidence="4 5">
    <name type="scientific">Mammaliicoccus stepanovicii</name>
    <dbReference type="NCBI Taxonomy" id="643214"/>
    <lineage>
        <taxon>Bacteria</taxon>
        <taxon>Bacillati</taxon>
        <taxon>Bacillota</taxon>
        <taxon>Bacilli</taxon>
        <taxon>Bacillales</taxon>
        <taxon>Staphylococcaceae</taxon>
        <taxon>Mammaliicoccus</taxon>
    </lineage>
</organism>
<feature type="coiled-coil region" evidence="1">
    <location>
        <begin position="29"/>
        <end position="93"/>
    </location>
</feature>
<protein>
    <submittedName>
        <fullName evidence="4">Nuclease-related domain</fullName>
    </submittedName>
</protein>
<feature type="domain" description="NERD" evidence="3">
    <location>
        <begin position="104"/>
        <end position="217"/>
    </location>
</feature>
<evidence type="ECO:0000256" key="2">
    <source>
        <dbReference type="SAM" id="Phobius"/>
    </source>
</evidence>
<keyword evidence="2" id="KW-0812">Transmembrane</keyword>
<dbReference type="EMBL" id="LT906462">
    <property type="protein sequence ID" value="SNV63370.1"/>
    <property type="molecule type" value="Genomic_DNA"/>
</dbReference>
<keyword evidence="2" id="KW-0472">Membrane</keyword>
<dbReference type="Pfam" id="PF08378">
    <property type="entry name" value="NERD"/>
    <property type="match status" value="1"/>
</dbReference>